<protein>
    <submittedName>
        <fullName evidence="10">DUF21 domain-containing protein</fullName>
    </submittedName>
</protein>
<dbReference type="Pfam" id="PF00571">
    <property type="entry name" value="CBS"/>
    <property type="match status" value="1"/>
</dbReference>
<dbReference type="PANTHER" id="PTHR22777">
    <property type="entry name" value="HEMOLYSIN-RELATED"/>
    <property type="match status" value="1"/>
</dbReference>
<dbReference type="KEGG" id="noj:EJ995_02100"/>
<feature type="transmembrane region" description="Helical" evidence="8">
    <location>
        <begin position="90"/>
        <end position="112"/>
    </location>
</feature>
<dbReference type="InterPro" id="IPR002550">
    <property type="entry name" value="CNNM"/>
</dbReference>
<sequence>MGLLILYAVVSIFFSFMCSILEAVLLSITPTFIKMKTQEGASYTDALTELKEDVDKPLIAILTLNTLAHTVGAILVGVQAESMVADGYQAYVLGIPLVGVVSGIMTVLILVVSEIIPKTIGATYWQGLAGISTRILVGMVAVLKYTGILWVLQLTTRAIGKSAHMNTMTREEFVAITETAEQEGVFEPTEGQYIKSLMNFNKIEVKDIMTPRSVMFMAQQSMAIKDFFEANQELRFSRIPIFGKNRDDITGYVLKDAILADIIHDKPAETLEDLRREIAMVRADLPITQLFDQMIASKEHIALVLDDYGSVQGLATMEDVIETMLGLEIMDESDNVEDMQLLARKNWEKRSKVLGLETLGTDAENPEEDSKK</sequence>
<dbReference type="Gene3D" id="3.10.580.10">
    <property type="entry name" value="CBS-domain"/>
    <property type="match status" value="1"/>
</dbReference>
<dbReference type="RefSeq" id="WP_126445145.1">
    <property type="nucleotide sequence ID" value="NZ_CP034549.1"/>
</dbReference>
<dbReference type="CDD" id="cd04590">
    <property type="entry name" value="CBS_pair_CorC_HlyC_assoc"/>
    <property type="match status" value="1"/>
</dbReference>
<evidence type="ECO:0000313" key="10">
    <source>
        <dbReference type="EMBL" id="AZQ43083.1"/>
    </source>
</evidence>
<evidence type="ECO:0000256" key="3">
    <source>
        <dbReference type="ARBA" id="ARBA00022737"/>
    </source>
</evidence>
<keyword evidence="4 8" id="KW-1133">Transmembrane helix</keyword>
<keyword evidence="2 8" id="KW-0812">Transmembrane</keyword>
<dbReference type="SUPFAM" id="SSF54631">
    <property type="entry name" value="CBS-domain pair"/>
    <property type="match status" value="1"/>
</dbReference>
<dbReference type="GO" id="GO:0005886">
    <property type="term" value="C:plasma membrane"/>
    <property type="evidence" value="ECO:0007669"/>
    <property type="project" value="TreeGrafter"/>
</dbReference>
<evidence type="ECO:0000256" key="2">
    <source>
        <dbReference type="ARBA" id="ARBA00022692"/>
    </source>
</evidence>
<evidence type="ECO:0000256" key="5">
    <source>
        <dbReference type="ARBA" id="ARBA00023122"/>
    </source>
</evidence>
<keyword evidence="11" id="KW-1185">Reference proteome</keyword>
<proteinExistence type="predicted"/>
<feature type="transmembrane region" description="Helical" evidence="8">
    <location>
        <begin position="133"/>
        <end position="152"/>
    </location>
</feature>
<accession>A0A3S9MVA3</accession>
<evidence type="ECO:0000256" key="7">
    <source>
        <dbReference type="PROSITE-ProRule" id="PRU00703"/>
    </source>
</evidence>
<dbReference type="PROSITE" id="PS51371">
    <property type="entry name" value="CBS"/>
    <property type="match status" value="1"/>
</dbReference>
<keyword evidence="6 8" id="KW-0472">Membrane</keyword>
<comment type="subcellular location">
    <subcellularLocation>
        <location evidence="1">Membrane</location>
        <topology evidence="1">Multi-pass membrane protein</topology>
    </subcellularLocation>
</comment>
<dbReference type="OrthoDB" id="9798188at2"/>
<dbReference type="Pfam" id="PF01595">
    <property type="entry name" value="CNNM"/>
    <property type="match status" value="1"/>
</dbReference>
<dbReference type="AlphaFoldDB" id="A0A3S9MVA3"/>
<feature type="transmembrane region" description="Helical" evidence="8">
    <location>
        <begin position="6"/>
        <end position="28"/>
    </location>
</feature>
<organism evidence="10 11">
    <name type="scientific">Nonlabens ponticola</name>
    <dbReference type="NCBI Taxonomy" id="2496866"/>
    <lineage>
        <taxon>Bacteria</taxon>
        <taxon>Pseudomonadati</taxon>
        <taxon>Bacteroidota</taxon>
        <taxon>Flavobacteriia</taxon>
        <taxon>Flavobacteriales</taxon>
        <taxon>Flavobacteriaceae</taxon>
        <taxon>Nonlabens</taxon>
    </lineage>
</organism>
<dbReference type="EMBL" id="CP034549">
    <property type="protein sequence ID" value="AZQ43083.1"/>
    <property type="molecule type" value="Genomic_DNA"/>
</dbReference>
<gene>
    <name evidence="10" type="ORF">EJ995_02100</name>
</gene>
<dbReference type="Proteomes" id="UP000279600">
    <property type="component" value="Chromosome"/>
</dbReference>
<dbReference type="InterPro" id="IPR000644">
    <property type="entry name" value="CBS_dom"/>
</dbReference>
<dbReference type="InterPro" id="IPR046342">
    <property type="entry name" value="CBS_dom_sf"/>
</dbReference>
<feature type="transmembrane region" description="Helical" evidence="8">
    <location>
        <begin position="58"/>
        <end position="78"/>
    </location>
</feature>
<evidence type="ECO:0000256" key="8">
    <source>
        <dbReference type="SAM" id="Phobius"/>
    </source>
</evidence>
<dbReference type="PANTHER" id="PTHR22777:SF4">
    <property type="entry name" value="UPF0053 PROTEIN SLL1254"/>
    <property type="match status" value="1"/>
</dbReference>
<feature type="domain" description="CBS" evidence="9">
    <location>
        <begin position="274"/>
        <end position="332"/>
    </location>
</feature>
<evidence type="ECO:0000259" key="9">
    <source>
        <dbReference type="PROSITE" id="PS51371"/>
    </source>
</evidence>
<evidence type="ECO:0000256" key="1">
    <source>
        <dbReference type="ARBA" id="ARBA00004141"/>
    </source>
</evidence>
<evidence type="ECO:0000313" key="11">
    <source>
        <dbReference type="Proteomes" id="UP000279600"/>
    </source>
</evidence>
<keyword evidence="3" id="KW-0677">Repeat</keyword>
<dbReference type="InterPro" id="IPR044751">
    <property type="entry name" value="Ion_transp-like_CBS"/>
</dbReference>
<name>A0A3S9MVA3_9FLAO</name>
<evidence type="ECO:0000256" key="4">
    <source>
        <dbReference type="ARBA" id="ARBA00022989"/>
    </source>
</evidence>
<evidence type="ECO:0000256" key="6">
    <source>
        <dbReference type="ARBA" id="ARBA00023136"/>
    </source>
</evidence>
<reference evidence="10 11" key="1">
    <citation type="submission" date="2018-12" db="EMBL/GenBank/DDBJ databases">
        <title>Complete genome of Nonlabens sp. MJ115.</title>
        <authorList>
            <person name="Choi H.S."/>
            <person name="Jung J."/>
        </authorList>
    </citation>
    <scope>NUCLEOTIDE SEQUENCE [LARGE SCALE GENOMIC DNA]</scope>
    <source>
        <strain evidence="10 11">MJ115</strain>
    </source>
</reference>
<keyword evidence="5 7" id="KW-0129">CBS domain</keyword>